<feature type="transmembrane region" description="Helical" evidence="1">
    <location>
        <begin position="12"/>
        <end position="38"/>
    </location>
</feature>
<proteinExistence type="predicted"/>
<protein>
    <submittedName>
        <fullName evidence="2">Uncharacterized protein</fullName>
    </submittedName>
</protein>
<reference evidence="2" key="2">
    <citation type="submission" date="2020-06" db="EMBL/GenBank/DDBJ databases">
        <title>Helianthus annuus Genome sequencing and assembly Release 2.</title>
        <authorList>
            <person name="Gouzy J."/>
            <person name="Langlade N."/>
            <person name="Munos S."/>
        </authorList>
    </citation>
    <scope>NUCLEOTIDE SEQUENCE</scope>
    <source>
        <tissue evidence="2">Leaves</tissue>
    </source>
</reference>
<evidence type="ECO:0000313" key="3">
    <source>
        <dbReference type="Proteomes" id="UP000215914"/>
    </source>
</evidence>
<keyword evidence="3" id="KW-1185">Reference proteome</keyword>
<sequence length="77" mass="8860">MSEVIAPSRNAIVLKAAVASAGLHIWWTLYVHFWLFVLKPSTEPRKRKIKIAKTTMKIPTYWYSVNKKEVAPVAFET</sequence>
<dbReference type="EMBL" id="MNCJ02000319">
    <property type="protein sequence ID" value="KAF5808255.1"/>
    <property type="molecule type" value="Genomic_DNA"/>
</dbReference>
<evidence type="ECO:0000256" key="1">
    <source>
        <dbReference type="SAM" id="Phobius"/>
    </source>
</evidence>
<accession>A0A9K3J5F0</accession>
<comment type="caution">
    <text evidence="2">The sequence shown here is derived from an EMBL/GenBank/DDBJ whole genome shotgun (WGS) entry which is preliminary data.</text>
</comment>
<name>A0A9K3J5F0_HELAN</name>
<dbReference type="AlphaFoldDB" id="A0A9K3J5F0"/>
<keyword evidence="1" id="KW-0472">Membrane</keyword>
<organism evidence="2 3">
    <name type="scientific">Helianthus annuus</name>
    <name type="common">Common sunflower</name>
    <dbReference type="NCBI Taxonomy" id="4232"/>
    <lineage>
        <taxon>Eukaryota</taxon>
        <taxon>Viridiplantae</taxon>
        <taxon>Streptophyta</taxon>
        <taxon>Embryophyta</taxon>
        <taxon>Tracheophyta</taxon>
        <taxon>Spermatophyta</taxon>
        <taxon>Magnoliopsida</taxon>
        <taxon>eudicotyledons</taxon>
        <taxon>Gunneridae</taxon>
        <taxon>Pentapetalae</taxon>
        <taxon>asterids</taxon>
        <taxon>campanulids</taxon>
        <taxon>Asterales</taxon>
        <taxon>Asteraceae</taxon>
        <taxon>Asteroideae</taxon>
        <taxon>Heliantheae alliance</taxon>
        <taxon>Heliantheae</taxon>
        <taxon>Helianthus</taxon>
    </lineage>
</organism>
<dbReference type="Gramene" id="mRNA:HanXRQr2_Chr04g0143321">
    <property type="protein sequence ID" value="CDS:HanXRQr2_Chr04g0143321.1"/>
    <property type="gene ID" value="HanXRQr2_Chr04g0143321"/>
</dbReference>
<keyword evidence="1" id="KW-0812">Transmembrane</keyword>
<evidence type="ECO:0000313" key="2">
    <source>
        <dbReference type="EMBL" id="KAF5808255.1"/>
    </source>
</evidence>
<dbReference type="Proteomes" id="UP000215914">
    <property type="component" value="Unassembled WGS sequence"/>
</dbReference>
<gene>
    <name evidence="2" type="ORF">HanXRQr2_Chr04g0143321</name>
</gene>
<keyword evidence="1" id="KW-1133">Transmembrane helix</keyword>
<reference evidence="2" key="1">
    <citation type="journal article" date="2017" name="Nature">
        <title>The sunflower genome provides insights into oil metabolism, flowering and Asterid evolution.</title>
        <authorList>
            <person name="Badouin H."/>
            <person name="Gouzy J."/>
            <person name="Grassa C.J."/>
            <person name="Murat F."/>
            <person name="Staton S.E."/>
            <person name="Cottret L."/>
            <person name="Lelandais-Briere C."/>
            <person name="Owens G.L."/>
            <person name="Carrere S."/>
            <person name="Mayjonade B."/>
            <person name="Legrand L."/>
            <person name="Gill N."/>
            <person name="Kane N.C."/>
            <person name="Bowers J.E."/>
            <person name="Hubner S."/>
            <person name="Bellec A."/>
            <person name="Berard A."/>
            <person name="Berges H."/>
            <person name="Blanchet N."/>
            <person name="Boniface M.C."/>
            <person name="Brunel D."/>
            <person name="Catrice O."/>
            <person name="Chaidir N."/>
            <person name="Claudel C."/>
            <person name="Donnadieu C."/>
            <person name="Faraut T."/>
            <person name="Fievet G."/>
            <person name="Helmstetter N."/>
            <person name="King M."/>
            <person name="Knapp S.J."/>
            <person name="Lai Z."/>
            <person name="Le Paslier M.C."/>
            <person name="Lippi Y."/>
            <person name="Lorenzon L."/>
            <person name="Mandel J.R."/>
            <person name="Marage G."/>
            <person name="Marchand G."/>
            <person name="Marquand E."/>
            <person name="Bret-Mestries E."/>
            <person name="Morien E."/>
            <person name="Nambeesan S."/>
            <person name="Nguyen T."/>
            <person name="Pegot-Espagnet P."/>
            <person name="Pouilly N."/>
            <person name="Raftis F."/>
            <person name="Sallet E."/>
            <person name="Schiex T."/>
            <person name="Thomas J."/>
            <person name="Vandecasteele C."/>
            <person name="Vares D."/>
            <person name="Vear F."/>
            <person name="Vautrin S."/>
            <person name="Crespi M."/>
            <person name="Mangin B."/>
            <person name="Burke J.M."/>
            <person name="Salse J."/>
            <person name="Munos S."/>
            <person name="Vincourt P."/>
            <person name="Rieseberg L.H."/>
            <person name="Langlade N.B."/>
        </authorList>
    </citation>
    <scope>NUCLEOTIDE SEQUENCE</scope>
    <source>
        <tissue evidence="2">Leaves</tissue>
    </source>
</reference>